<feature type="region of interest" description="Disordered" evidence="1">
    <location>
        <begin position="96"/>
        <end position="117"/>
    </location>
</feature>
<evidence type="ECO:0000313" key="2">
    <source>
        <dbReference type="EMBL" id="KAG5478629.1"/>
    </source>
</evidence>
<name>A0A836GT93_9TRYP</name>
<evidence type="ECO:0000313" key="3">
    <source>
        <dbReference type="Proteomes" id="UP000673552"/>
    </source>
</evidence>
<dbReference type="Proteomes" id="UP000673552">
    <property type="component" value="Unassembled WGS sequence"/>
</dbReference>
<dbReference type="OrthoDB" id="267672at2759"/>
<protein>
    <submittedName>
        <fullName evidence="2">Uncharacterized protein</fullName>
    </submittedName>
</protein>
<reference evidence="3" key="2">
    <citation type="journal article" date="2021" name="Sci. Data">
        <title>Chromosome-scale genome sequencing, assembly and annotation of six genomes from subfamily Leishmaniinae.</title>
        <authorList>
            <person name="Almutairi H."/>
            <person name="Urbaniak M.D."/>
            <person name="Bates M.D."/>
            <person name="Jariyapan N."/>
            <person name="Kwakye-Nuako G."/>
            <person name="Thomaz Soccol V."/>
            <person name="Al-Salem W.S."/>
            <person name="Dillon R.J."/>
            <person name="Bates P.A."/>
            <person name="Gatherer D."/>
        </authorList>
    </citation>
    <scope>NUCLEOTIDE SEQUENCE [LARGE SCALE GENOMIC DNA]</scope>
</reference>
<evidence type="ECO:0000256" key="1">
    <source>
        <dbReference type="SAM" id="MobiDB-lite"/>
    </source>
</evidence>
<dbReference type="RefSeq" id="XP_067178570.1">
    <property type="nucleotide sequence ID" value="XM_067323465.1"/>
</dbReference>
<feature type="compositionally biased region" description="Polar residues" evidence="1">
    <location>
        <begin position="151"/>
        <end position="161"/>
    </location>
</feature>
<accession>A0A836GT93</accession>
<sequence length="258" mass="27848">MEARAPVRSRRDERILQNLSLRRRCMFLMDHELWRVCILGVGDDAEASSANATQLRSSTLALLKRHSTQLEKMAGTGVEGVQAALAGMTSALLSAPPRVSSDSKAASAPTSAGAAPLSSATCSITGDDLTWGQWEAALETLLAFLEEPHDTSSASSPTSCWDSMKRDSDAGGGAAVTNRETDLERAVRTLLCELVLHLYERGRAFYAAKTEEMRAVAVHTKRSRDASADSRTTGRCKMRVTWSVAAPIASLLCKLYKT</sequence>
<dbReference type="EMBL" id="JAFEUZ010000023">
    <property type="protein sequence ID" value="KAG5478629.1"/>
    <property type="molecule type" value="Genomic_DNA"/>
</dbReference>
<dbReference type="AlphaFoldDB" id="A0A836GT93"/>
<organism evidence="2 3">
    <name type="scientific">Leishmania martiniquensis</name>
    <dbReference type="NCBI Taxonomy" id="1580590"/>
    <lineage>
        <taxon>Eukaryota</taxon>
        <taxon>Discoba</taxon>
        <taxon>Euglenozoa</taxon>
        <taxon>Kinetoplastea</taxon>
        <taxon>Metakinetoplastina</taxon>
        <taxon>Trypanosomatida</taxon>
        <taxon>Trypanosomatidae</taxon>
        <taxon>Leishmaniinae</taxon>
        <taxon>Leishmania</taxon>
    </lineage>
</organism>
<reference evidence="3" key="1">
    <citation type="journal article" date="2021" name="Microbiol. Resour. Announc.">
        <title>LGAAP: Leishmaniinae Genome Assembly and Annotation Pipeline.</title>
        <authorList>
            <person name="Almutairi H."/>
            <person name="Urbaniak M.D."/>
            <person name="Bates M.D."/>
            <person name="Jariyapan N."/>
            <person name="Kwakye-Nuako G."/>
            <person name="Thomaz-Soccol V."/>
            <person name="Al-Salem W.S."/>
            <person name="Dillon R.J."/>
            <person name="Bates P.A."/>
            <person name="Gatherer D."/>
        </authorList>
    </citation>
    <scope>NUCLEOTIDE SEQUENCE [LARGE SCALE GENOMIC DNA]</scope>
</reference>
<feature type="region of interest" description="Disordered" evidence="1">
    <location>
        <begin position="149"/>
        <end position="176"/>
    </location>
</feature>
<keyword evidence="3" id="KW-1185">Reference proteome</keyword>
<comment type="caution">
    <text evidence="2">The sequence shown here is derived from an EMBL/GenBank/DDBJ whole genome shotgun (WGS) entry which is preliminary data.</text>
</comment>
<proteinExistence type="predicted"/>
<gene>
    <name evidence="2" type="ORF">LSCM1_06032</name>
</gene>
<dbReference type="GeneID" id="92515977"/>
<feature type="compositionally biased region" description="Low complexity" evidence="1">
    <location>
        <begin position="103"/>
        <end position="117"/>
    </location>
</feature>
<dbReference type="KEGG" id="lmat:92515977"/>